<keyword evidence="5" id="KW-1185">Reference proteome</keyword>
<protein>
    <submittedName>
        <fullName evidence="4">Efflux RND transporter periplasmic adaptor subunit</fullName>
    </submittedName>
</protein>
<dbReference type="Proteomes" id="UP001302072">
    <property type="component" value="Chromosome"/>
</dbReference>
<dbReference type="Gene3D" id="2.40.420.20">
    <property type="match status" value="1"/>
</dbReference>
<sequence length="368" mass="38240">MKHRLTALTAALLLVVAALALGWHQSRSSAPPSGAAVPVLSVTLVQPRHERLPVRVPATGNIAAWQEASVGAETDGQRLTEVLVNVGDVVQQGQLLARFSPTSLQASLAEAEAAVTLARAEADEAASNHQRAQGLDAAGVMSKQQVGQYSAVALTSRARLQAAQAVAELARLRVQQTRVLAPSDGTISARTATVGAVVPAGQELFRLIKDHRLEWRAVVSTTGLAQVQAGQPVRIATPAQPDVVGRVRMVGPMIDTATRSGLVFVDLPTTTVLRAGAFAQGQIEVGDHAGLTLPNNAVLARDGLDYVMEVGQGGAVHTRRVTLGQRVGERVEISAGLDAGTRVIGSGLGLLNDGDTVRVVNGTAGGMR</sequence>
<evidence type="ECO:0000313" key="5">
    <source>
        <dbReference type="Proteomes" id="UP001302072"/>
    </source>
</evidence>
<proteinExistence type="inferred from homology"/>
<dbReference type="EMBL" id="CP115541">
    <property type="protein sequence ID" value="WNH52027.1"/>
    <property type="molecule type" value="Genomic_DNA"/>
</dbReference>
<dbReference type="Gene3D" id="1.10.287.470">
    <property type="entry name" value="Helix hairpin bin"/>
    <property type="match status" value="1"/>
</dbReference>
<dbReference type="PANTHER" id="PTHR30469:SF15">
    <property type="entry name" value="HLYD FAMILY OF SECRETION PROTEINS"/>
    <property type="match status" value="1"/>
</dbReference>
<evidence type="ECO:0000256" key="1">
    <source>
        <dbReference type="ARBA" id="ARBA00009477"/>
    </source>
</evidence>
<dbReference type="InterPro" id="IPR006143">
    <property type="entry name" value="RND_pump_MFP"/>
</dbReference>
<dbReference type="SUPFAM" id="SSF111369">
    <property type="entry name" value="HlyD-like secretion proteins"/>
    <property type="match status" value="1"/>
</dbReference>
<dbReference type="RefSeq" id="WP_311191240.1">
    <property type="nucleotide sequence ID" value="NZ_CP115541.1"/>
</dbReference>
<organism evidence="4 5">
    <name type="scientific">Stenotrophomonas oahuensis</name>
    <dbReference type="NCBI Taxonomy" id="3003271"/>
    <lineage>
        <taxon>Bacteria</taxon>
        <taxon>Pseudomonadati</taxon>
        <taxon>Pseudomonadota</taxon>
        <taxon>Gammaproteobacteria</taxon>
        <taxon>Lysobacterales</taxon>
        <taxon>Lysobacteraceae</taxon>
        <taxon>Stenotrophomonas</taxon>
    </lineage>
</organism>
<evidence type="ECO:0000313" key="4">
    <source>
        <dbReference type="EMBL" id="WNH52027.1"/>
    </source>
</evidence>
<name>A0ABY9YMS1_9GAMM</name>
<evidence type="ECO:0000259" key="2">
    <source>
        <dbReference type="Pfam" id="PF25917"/>
    </source>
</evidence>
<reference evidence="4 5" key="1">
    <citation type="submission" date="2022-12" db="EMBL/GenBank/DDBJ databases">
        <title>Two new species, Stenotrophomonas aracearum and Stenotrophomonas oahuensis, isolated from Anthurium (Araceae family) in Hawaii.</title>
        <authorList>
            <person name="Chunag S.C."/>
            <person name="Dobhal S."/>
            <person name="Alvarez A."/>
            <person name="Arif M."/>
        </authorList>
    </citation>
    <scope>NUCLEOTIDE SEQUENCE [LARGE SCALE GENOMIC DNA]</scope>
    <source>
        <strain evidence="4 5">A5586</strain>
    </source>
</reference>
<comment type="similarity">
    <text evidence="1">Belongs to the membrane fusion protein (MFP) (TC 8.A.1) family.</text>
</comment>
<evidence type="ECO:0000259" key="3">
    <source>
        <dbReference type="Pfam" id="PF25989"/>
    </source>
</evidence>
<dbReference type="NCBIfam" id="TIGR01730">
    <property type="entry name" value="RND_mfp"/>
    <property type="match status" value="1"/>
</dbReference>
<dbReference type="Pfam" id="PF25989">
    <property type="entry name" value="YknX_C"/>
    <property type="match status" value="1"/>
</dbReference>
<dbReference type="Gene3D" id="2.40.50.100">
    <property type="match status" value="1"/>
</dbReference>
<accession>A0ABY9YMS1</accession>
<gene>
    <name evidence="4" type="ORF">PDM29_17035</name>
</gene>
<dbReference type="InterPro" id="IPR058637">
    <property type="entry name" value="YknX-like_C"/>
</dbReference>
<dbReference type="Gene3D" id="2.40.30.170">
    <property type="match status" value="1"/>
</dbReference>
<dbReference type="PANTHER" id="PTHR30469">
    <property type="entry name" value="MULTIDRUG RESISTANCE PROTEIN MDTA"/>
    <property type="match status" value="1"/>
</dbReference>
<dbReference type="InterPro" id="IPR058625">
    <property type="entry name" value="MdtA-like_BSH"/>
</dbReference>
<feature type="domain" description="YknX-like C-terminal permuted SH3-like" evidence="3">
    <location>
        <begin position="290"/>
        <end position="359"/>
    </location>
</feature>
<dbReference type="Pfam" id="PF25917">
    <property type="entry name" value="BSH_RND"/>
    <property type="match status" value="1"/>
</dbReference>
<feature type="domain" description="Multidrug resistance protein MdtA-like barrel-sandwich hybrid" evidence="2">
    <location>
        <begin position="67"/>
        <end position="205"/>
    </location>
</feature>